<feature type="region of interest" description="Disordered" evidence="2">
    <location>
        <begin position="43"/>
        <end position="78"/>
    </location>
</feature>
<feature type="transmembrane region" description="Helical" evidence="1">
    <location>
        <begin position="136"/>
        <end position="154"/>
    </location>
</feature>
<keyword evidence="4" id="KW-1185">Reference proteome</keyword>
<comment type="subcellular location">
    <subcellularLocation>
        <location evidence="1">Mitochondrion inner membrane</location>
    </subcellularLocation>
</comment>
<comment type="subunit">
    <text evidence="1">Component of the mitochondrial contact site and cristae organizing system (MICOS) complex.</text>
</comment>
<gene>
    <name evidence="3" type="ORF">TWF696_004187</name>
</gene>
<dbReference type="Pfam" id="PF09769">
    <property type="entry name" value="ApoO"/>
    <property type="match status" value="1"/>
</dbReference>
<dbReference type="EMBL" id="JAVHNQ010000002">
    <property type="protein sequence ID" value="KAK6355061.1"/>
    <property type="molecule type" value="Genomic_DNA"/>
</dbReference>
<evidence type="ECO:0000313" key="4">
    <source>
        <dbReference type="Proteomes" id="UP001375240"/>
    </source>
</evidence>
<sequence length="247" mass="26942">MAARLLLKPGAAALVTGLGATSLAGYATISTVLAEEPIHSKKSIYDDYPPSSPGPHRPHLALPPTDSPAETAPHRRATPTERLATQIGIGRRTLYTEVVKVQRSLDDLFDRYLHIEHTVTTTIADIAPSQRSGETIIPGALFVAISAMAGSVLARRRMFPLRMLAPVVTGVAASWYFLPETTRNVADLAWRWEQKVPAVAEAHLATRRGVEDAWSAATGTYRQARETVEESTAKARRTIEGWVRNSK</sequence>
<dbReference type="InterPro" id="IPR033181">
    <property type="entry name" value="Mic26_fungi"/>
</dbReference>
<dbReference type="PANTHER" id="PTHR28268">
    <property type="entry name" value="MICOS SUBUNIT MIC26"/>
    <property type="match status" value="1"/>
</dbReference>
<dbReference type="GO" id="GO:0044284">
    <property type="term" value="C:mitochondrial crista junction"/>
    <property type="evidence" value="ECO:0007669"/>
    <property type="project" value="TreeGrafter"/>
</dbReference>
<dbReference type="AlphaFoldDB" id="A0AAV9V5D2"/>
<name>A0AAV9V5D2_9PEZI</name>
<evidence type="ECO:0000256" key="2">
    <source>
        <dbReference type="SAM" id="MobiDB-lite"/>
    </source>
</evidence>
<comment type="caution">
    <text evidence="3">The sequence shown here is derived from an EMBL/GenBank/DDBJ whole genome shotgun (WGS) entry which is preliminary data.</text>
</comment>
<organism evidence="3 4">
    <name type="scientific">Orbilia brochopaga</name>
    <dbReference type="NCBI Taxonomy" id="3140254"/>
    <lineage>
        <taxon>Eukaryota</taxon>
        <taxon>Fungi</taxon>
        <taxon>Dikarya</taxon>
        <taxon>Ascomycota</taxon>
        <taxon>Pezizomycotina</taxon>
        <taxon>Orbiliomycetes</taxon>
        <taxon>Orbiliales</taxon>
        <taxon>Orbiliaceae</taxon>
        <taxon>Orbilia</taxon>
    </lineage>
</organism>
<dbReference type="GO" id="GO:0042407">
    <property type="term" value="P:cristae formation"/>
    <property type="evidence" value="ECO:0007669"/>
    <property type="project" value="InterPro"/>
</dbReference>
<keyword evidence="1" id="KW-0472">Membrane</keyword>
<keyword evidence="1" id="KW-1133">Transmembrane helix</keyword>
<evidence type="ECO:0000256" key="1">
    <source>
        <dbReference type="RuleBase" id="RU363021"/>
    </source>
</evidence>
<evidence type="ECO:0000313" key="3">
    <source>
        <dbReference type="EMBL" id="KAK6355061.1"/>
    </source>
</evidence>
<reference evidence="3 4" key="1">
    <citation type="submission" date="2019-10" db="EMBL/GenBank/DDBJ databases">
        <authorList>
            <person name="Palmer J.M."/>
        </authorList>
    </citation>
    <scope>NUCLEOTIDE SEQUENCE [LARGE SCALE GENOMIC DNA]</scope>
    <source>
        <strain evidence="3 4">TWF696</strain>
    </source>
</reference>
<dbReference type="InterPro" id="IPR019166">
    <property type="entry name" value="MIC26/MIC27"/>
</dbReference>
<keyword evidence="1" id="KW-0999">Mitochondrion inner membrane</keyword>
<dbReference type="GO" id="GO:0061617">
    <property type="term" value="C:MICOS complex"/>
    <property type="evidence" value="ECO:0007669"/>
    <property type="project" value="UniProtKB-UniRule"/>
</dbReference>
<dbReference type="Proteomes" id="UP001375240">
    <property type="component" value="Unassembled WGS sequence"/>
</dbReference>
<proteinExistence type="predicted"/>
<keyword evidence="1" id="KW-0496">Mitochondrion</keyword>
<accession>A0AAV9V5D2</accession>
<comment type="function">
    <text evidence="1">Component of the MICOS complex, a large protein complex of the mitochondrial inner membrane that plays crucial roles in the maintenance of crista junctions, inner membrane architecture, and formation of contact sites to the outer membrane.</text>
</comment>
<protein>
    <recommendedName>
        <fullName evidence="1">MICOS complex subunit</fullName>
    </recommendedName>
</protein>
<keyword evidence="1" id="KW-0812">Transmembrane</keyword>
<dbReference type="PANTHER" id="PTHR28268:SF1">
    <property type="entry name" value="MICOS SUBUNIT MIC26"/>
    <property type="match status" value="1"/>
</dbReference>